<name>A0ACB8RXX0_9AGAM</name>
<gene>
    <name evidence="1" type="ORF">FA95DRAFT_1490555</name>
</gene>
<keyword evidence="2" id="KW-1185">Reference proteome</keyword>
<comment type="caution">
    <text evidence="1">The sequence shown here is derived from an EMBL/GenBank/DDBJ whole genome shotgun (WGS) entry which is preliminary data.</text>
</comment>
<proteinExistence type="predicted"/>
<protein>
    <submittedName>
        <fullName evidence="1">Uncharacterized protein</fullName>
    </submittedName>
</protein>
<reference evidence="1" key="2">
    <citation type="journal article" date="2022" name="New Phytol.">
        <title>Evolutionary transition to the ectomycorrhizal habit in the genomes of a hyperdiverse lineage of mushroom-forming fungi.</title>
        <authorList>
            <person name="Looney B."/>
            <person name="Miyauchi S."/>
            <person name="Morin E."/>
            <person name="Drula E."/>
            <person name="Courty P.E."/>
            <person name="Kohler A."/>
            <person name="Kuo A."/>
            <person name="LaButti K."/>
            <person name="Pangilinan J."/>
            <person name="Lipzen A."/>
            <person name="Riley R."/>
            <person name="Andreopoulos W."/>
            <person name="He G."/>
            <person name="Johnson J."/>
            <person name="Nolan M."/>
            <person name="Tritt A."/>
            <person name="Barry K.W."/>
            <person name="Grigoriev I.V."/>
            <person name="Nagy L.G."/>
            <person name="Hibbett D."/>
            <person name="Henrissat B."/>
            <person name="Matheny P.B."/>
            <person name="Labbe J."/>
            <person name="Martin F.M."/>
        </authorList>
    </citation>
    <scope>NUCLEOTIDE SEQUENCE</scope>
    <source>
        <strain evidence="1">FP105234-sp</strain>
    </source>
</reference>
<evidence type="ECO:0000313" key="2">
    <source>
        <dbReference type="Proteomes" id="UP000814033"/>
    </source>
</evidence>
<dbReference type="EMBL" id="MU275884">
    <property type="protein sequence ID" value="KAI0048642.1"/>
    <property type="molecule type" value="Genomic_DNA"/>
</dbReference>
<dbReference type="Proteomes" id="UP000814033">
    <property type="component" value="Unassembled WGS sequence"/>
</dbReference>
<sequence>MEQVRGVNRGSYIWGRSVHNIRIERLWVDVTAGFGKKWKEFFRGLEAHDNLNLELDPHIWLIHHLFLPAINKDAETWANTWNAHILSRRGQTHQAPRDMYAQGTVTQGQRALFMNPEPEGTDDEMAEFGIDWNDIENRQVINHHNDQNNVQADGDPNNPFVSNQPGQLSHVEVLDARCPFTAEQLNIFNAYMQTLPYINFQDMPSRRLVWISAYQKAITM</sequence>
<accession>A0ACB8RXX0</accession>
<evidence type="ECO:0000313" key="1">
    <source>
        <dbReference type="EMBL" id="KAI0048642.1"/>
    </source>
</evidence>
<reference evidence="1" key="1">
    <citation type="submission" date="2021-02" db="EMBL/GenBank/DDBJ databases">
        <authorList>
            <consortium name="DOE Joint Genome Institute"/>
            <person name="Ahrendt S."/>
            <person name="Looney B.P."/>
            <person name="Miyauchi S."/>
            <person name="Morin E."/>
            <person name="Drula E."/>
            <person name="Courty P.E."/>
            <person name="Chicoki N."/>
            <person name="Fauchery L."/>
            <person name="Kohler A."/>
            <person name="Kuo A."/>
            <person name="Labutti K."/>
            <person name="Pangilinan J."/>
            <person name="Lipzen A."/>
            <person name="Riley R."/>
            <person name="Andreopoulos W."/>
            <person name="He G."/>
            <person name="Johnson J."/>
            <person name="Barry K.W."/>
            <person name="Grigoriev I.V."/>
            <person name="Nagy L."/>
            <person name="Hibbett D."/>
            <person name="Henrissat B."/>
            <person name="Matheny P.B."/>
            <person name="Labbe J."/>
            <person name="Martin F."/>
        </authorList>
    </citation>
    <scope>NUCLEOTIDE SEQUENCE</scope>
    <source>
        <strain evidence="1">FP105234-sp</strain>
    </source>
</reference>
<organism evidence="1 2">
    <name type="scientific">Auriscalpium vulgare</name>
    <dbReference type="NCBI Taxonomy" id="40419"/>
    <lineage>
        <taxon>Eukaryota</taxon>
        <taxon>Fungi</taxon>
        <taxon>Dikarya</taxon>
        <taxon>Basidiomycota</taxon>
        <taxon>Agaricomycotina</taxon>
        <taxon>Agaricomycetes</taxon>
        <taxon>Russulales</taxon>
        <taxon>Auriscalpiaceae</taxon>
        <taxon>Auriscalpium</taxon>
    </lineage>
</organism>